<dbReference type="VEuPathDB" id="FungiDB:RhiirFUN_012287"/>
<accession>A0A915ZDZ6</accession>
<reference evidence="1" key="1">
    <citation type="submission" date="2020-05" db="EMBL/GenBank/DDBJ databases">
        <authorList>
            <person name="Rincon C."/>
            <person name="Sanders R I."/>
            <person name="Robbins C."/>
            <person name="Chaturvedi A."/>
        </authorList>
    </citation>
    <scope>NUCLEOTIDE SEQUENCE</scope>
    <source>
        <strain evidence="1">CHB12</strain>
    </source>
</reference>
<sequence>MVHCTHETSFLISACILKVLLSKTKFCNHVCLHSTVDSCNALYRIVYKFSLYLSTIPIPLIKNLFRLNLKNLSNSEINKNSFLANILTRPS</sequence>
<organism evidence="1 2">
    <name type="scientific">Rhizophagus irregularis</name>
    <dbReference type="NCBI Taxonomy" id="588596"/>
    <lineage>
        <taxon>Eukaryota</taxon>
        <taxon>Fungi</taxon>
        <taxon>Fungi incertae sedis</taxon>
        <taxon>Mucoromycota</taxon>
        <taxon>Glomeromycotina</taxon>
        <taxon>Glomeromycetes</taxon>
        <taxon>Glomerales</taxon>
        <taxon>Glomeraceae</taxon>
        <taxon>Rhizophagus</taxon>
    </lineage>
</organism>
<comment type="caution">
    <text evidence="1">The sequence shown here is derived from an EMBL/GenBank/DDBJ whole genome shotgun (WGS) entry which is preliminary data.</text>
</comment>
<name>A0A915ZDZ6_9GLOM</name>
<dbReference type="Proteomes" id="UP000684084">
    <property type="component" value="Unassembled WGS sequence"/>
</dbReference>
<proteinExistence type="predicted"/>
<gene>
    <name evidence="1" type="ORF">CHRIB12_LOCUS12982</name>
</gene>
<dbReference type="OrthoDB" id="10311785at2759"/>
<dbReference type="AlphaFoldDB" id="A0A915ZDZ6"/>
<evidence type="ECO:0000313" key="1">
    <source>
        <dbReference type="EMBL" id="CAB5371234.1"/>
    </source>
</evidence>
<protein>
    <submittedName>
        <fullName evidence="1">Uncharacterized protein</fullName>
    </submittedName>
</protein>
<evidence type="ECO:0000313" key="2">
    <source>
        <dbReference type="Proteomes" id="UP000684084"/>
    </source>
</evidence>
<dbReference type="EMBL" id="CAGKOT010000029">
    <property type="protein sequence ID" value="CAB5371234.1"/>
    <property type="molecule type" value="Genomic_DNA"/>
</dbReference>